<feature type="binding site" evidence="4">
    <location>
        <position position="160"/>
    </location>
    <ligand>
        <name>a divalent metal cation</name>
        <dbReference type="ChEBI" id="CHEBI:60240"/>
        <label>2</label>
    </ligand>
</feature>
<dbReference type="PANTHER" id="PTHR46124">
    <property type="entry name" value="D-AMINOACYL-TRNA DEACYLASE"/>
    <property type="match status" value="1"/>
</dbReference>
<sequence>MHTFTDSHCHLDFQELSSNIDVVLAECLRNNIKRIIVPSVGPQNWTKVLALTSVKSDISIYPCLGIHPWYLDDISIDSINLLDELLSTHKSELIALGEAGIDGTIAKEKQNLTKQIEIFELQLMLANKHQLPVIVHHRRSHPETVKCLKEAKLKSGGIIHAFSGSYQQAKHYLDLGFKLGIGGTITYPRAEKTIKTVKKLPIDCLVLETDAPSMPLAGYQGHPNHPKRIINVFEHLLAIREESAEQLAMQMEENINQLFELTR</sequence>
<evidence type="ECO:0000256" key="3">
    <source>
        <dbReference type="ARBA" id="ARBA00022801"/>
    </source>
</evidence>
<gene>
    <name evidence="5" type="ORF">HII17_10310</name>
</gene>
<dbReference type="FunFam" id="3.20.20.140:FF:000005">
    <property type="entry name" value="TatD family hydrolase"/>
    <property type="match status" value="1"/>
</dbReference>
<evidence type="ECO:0000313" key="5">
    <source>
        <dbReference type="EMBL" id="NMP31960.1"/>
    </source>
</evidence>
<dbReference type="GO" id="GO:0016788">
    <property type="term" value="F:hydrolase activity, acting on ester bonds"/>
    <property type="evidence" value="ECO:0007669"/>
    <property type="project" value="InterPro"/>
</dbReference>
<keyword evidence="2 4" id="KW-0479">Metal-binding</keyword>
<dbReference type="InterPro" id="IPR018228">
    <property type="entry name" value="DNase_TatD-rel_CS"/>
</dbReference>
<dbReference type="Gene3D" id="3.20.20.140">
    <property type="entry name" value="Metal-dependent hydrolases"/>
    <property type="match status" value="1"/>
</dbReference>
<comment type="caution">
    <text evidence="5">The sequence shown here is derived from an EMBL/GenBank/DDBJ whole genome shotgun (WGS) entry which is preliminary data.</text>
</comment>
<comment type="similarity">
    <text evidence="1">Belongs to the metallo-dependent hydrolases superfamily. TatD-type hydrolase family.</text>
</comment>
<reference evidence="5 6" key="1">
    <citation type="submission" date="2020-04" db="EMBL/GenBank/DDBJ databases">
        <title>Thalassotalea sp. M1531, isolated from the surface of marine red alga.</title>
        <authorList>
            <person name="Pang L."/>
            <person name="Lu D.-C."/>
        </authorList>
    </citation>
    <scope>NUCLEOTIDE SEQUENCE [LARGE SCALE GENOMIC DNA]</scope>
    <source>
        <strain evidence="5 6">M1531</strain>
    </source>
</reference>
<feature type="binding site" evidence="4">
    <location>
        <position position="98"/>
    </location>
    <ligand>
        <name>a divalent metal cation</name>
        <dbReference type="ChEBI" id="CHEBI:60240"/>
        <label>1</label>
    </ligand>
</feature>
<feature type="binding site" evidence="4">
    <location>
        <position position="136"/>
    </location>
    <ligand>
        <name>a divalent metal cation</name>
        <dbReference type="ChEBI" id="CHEBI:60240"/>
        <label>2</label>
    </ligand>
</feature>
<accession>A0A7Y0LF15</accession>
<keyword evidence="6" id="KW-1185">Reference proteome</keyword>
<evidence type="ECO:0000313" key="6">
    <source>
        <dbReference type="Proteomes" id="UP000568664"/>
    </source>
</evidence>
<dbReference type="EMBL" id="JABBXH010000003">
    <property type="protein sequence ID" value="NMP31960.1"/>
    <property type="molecule type" value="Genomic_DNA"/>
</dbReference>
<dbReference type="CDD" id="cd01310">
    <property type="entry name" value="TatD_DNAse"/>
    <property type="match status" value="1"/>
</dbReference>
<proteinExistence type="inferred from homology"/>
<feature type="binding site" evidence="4">
    <location>
        <position position="8"/>
    </location>
    <ligand>
        <name>a divalent metal cation</name>
        <dbReference type="ChEBI" id="CHEBI:60240"/>
        <label>1</label>
    </ligand>
</feature>
<dbReference type="PANTHER" id="PTHR46124:SF3">
    <property type="entry name" value="HYDROLASE"/>
    <property type="match status" value="1"/>
</dbReference>
<feature type="binding site" evidence="4">
    <location>
        <position position="210"/>
    </location>
    <ligand>
        <name>a divalent metal cation</name>
        <dbReference type="ChEBI" id="CHEBI:60240"/>
        <label>1</label>
    </ligand>
</feature>
<dbReference type="GO" id="GO:0046872">
    <property type="term" value="F:metal ion binding"/>
    <property type="evidence" value="ECO:0007669"/>
    <property type="project" value="UniProtKB-KW"/>
</dbReference>
<feature type="binding site" evidence="4">
    <location>
        <position position="10"/>
    </location>
    <ligand>
        <name>a divalent metal cation</name>
        <dbReference type="ChEBI" id="CHEBI:60240"/>
        <label>1</label>
    </ligand>
</feature>
<name>A0A7Y0LF15_9GAMM</name>
<organism evidence="5 6">
    <name type="scientific">Thalassotalea algicola</name>
    <dbReference type="NCBI Taxonomy" id="2716224"/>
    <lineage>
        <taxon>Bacteria</taxon>
        <taxon>Pseudomonadati</taxon>
        <taxon>Pseudomonadota</taxon>
        <taxon>Gammaproteobacteria</taxon>
        <taxon>Alteromonadales</taxon>
        <taxon>Colwelliaceae</taxon>
        <taxon>Thalassotalea</taxon>
    </lineage>
</organism>
<dbReference type="SUPFAM" id="SSF51556">
    <property type="entry name" value="Metallo-dependent hydrolases"/>
    <property type="match status" value="1"/>
</dbReference>
<protein>
    <submittedName>
        <fullName evidence="5">TatD family hydrolase</fullName>
    </submittedName>
</protein>
<keyword evidence="3 5" id="KW-0378">Hydrolase</keyword>
<evidence type="ECO:0000256" key="2">
    <source>
        <dbReference type="ARBA" id="ARBA00022723"/>
    </source>
</evidence>
<dbReference type="InterPro" id="IPR001130">
    <property type="entry name" value="TatD-like"/>
</dbReference>
<dbReference type="PIRSF" id="PIRSF005902">
    <property type="entry name" value="DNase_TatD"/>
    <property type="match status" value="1"/>
</dbReference>
<dbReference type="InterPro" id="IPR032466">
    <property type="entry name" value="Metal_Hydrolase"/>
</dbReference>
<dbReference type="PROSITE" id="PS01091">
    <property type="entry name" value="TATD_3"/>
    <property type="match status" value="1"/>
</dbReference>
<dbReference type="Proteomes" id="UP000568664">
    <property type="component" value="Unassembled WGS sequence"/>
</dbReference>
<dbReference type="RefSeq" id="WP_169075287.1">
    <property type="nucleotide sequence ID" value="NZ_JABBXH010000003.1"/>
</dbReference>
<evidence type="ECO:0000256" key="4">
    <source>
        <dbReference type="PIRSR" id="PIRSR005902-1"/>
    </source>
</evidence>
<dbReference type="GO" id="GO:0005829">
    <property type="term" value="C:cytosol"/>
    <property type="evidence" value="ECO:0007669"/>
    <property type="project" value="TreeGrafter"/>
</dbReference>
<dbReference type="Pfam" id="PF01026">
    <property type="entry name" value="TatD_DNase"/>
    <property type="match status" value="1"/>
</dbReference>
<evidence type="ECO:0000256" key="1">
    <source>
        <dbReference type="ARBA" id="ARBA00009275"/>
    </source>
</evidence>
<dbReference type="AlphaFoldDB" id="A0A7Y0LF15"/>